<dbReference type="InterPro" id="IPR051678">
    <property type="entry name" value="AGP_Transferase"/>
</dbReference>
<evidence type="ECO:0000313" key="3">
    <source>
        <dbReference type="Proteomes" id="UP000623467"/>
    </source>
</evidence>
<feature type="domain" description="Aminoglycoside phosphotransferase" evidence="1">
    <location>
        <begin position="81"/>
        <end position="300"/>
    </location>
</feature>
<proteinExistence type="predicted"/>
<dbReference type="InterPro" id="IPR011009">
    <property type="entry name" value="Kinase-like_dom_sf"/>
</dbReference>
<comment type="caution">
    <text evidence="2">The sequence shown here is derived from an EMBL/GenBank/DDBJ whole genome shotgun (WGS) entry which is preliminary data.</text>
</comment>
<organism evidence="2 3">
    <name type="scientific">Mycena sanguinolenta</name>
    <dbReference type="NCBI Taxonomy" id="230812"/>
    <lineage>
        <taxon>Eukaryota</taxon>
        <taxon>Fungi</taxon>
        <taxon>Dikarya</taxon>
        <taxon>Basidiomycota</taxon>
        <taxon>Agaricomycotina</taxon>
        <taxon>Agaricomycetes</taxon>
        <taxon>Agaricomycetidae</taxon>
        <taxon>Agaricales</taxon>
        <taxon>Marasmiineae</taxon>
        <taxon>Mycenaceae</taxon>
        <taxon>Mycena</taxon>
    </lineage>
</organism>
<name>A0A8H7D3U1_9AGAR</name>
<protein>
    <submittedName>
        <fullName evidence="2">Altered inheritance of mitochondria protein 9, mitochondrial</fullName>
    </submittedName>
</protein>
<keyword evidence="3" id="KW-1185">Reference proteome</keyword>
<dbReference type="EMBL" id="JACAZH010000008">
    <property type="protein sequence ID" value="KAF7361179.1"/>
    <property type="molecule type" value="Genomic_DNA"/>
</dbReference>
<dbReference type="OrthoDB" id="2906425at2759"/>
<dbReference type="AlphaFoldDB" id="A0A8H7D3U1"/>
<accession>A0A8H7D3U1</accession>
<dbReference type="PANTHER" id="PTHR21310">
    <property type="entry name" value="AMINOGLYCOSIDE PHOSPHOTRANSFERASE-RELATED-RELATED"/>
    <property type="match status" value="1"/>
</dbReference>
<dbReference type="PANTHER" id="PTHR21310:SF13">
    <property type="entry name" value="AMINOGLYCOSIDE PHOSPHOTRANSFERASE DOMAIN-CONTAINING PROTEIN"/>
    <property type="match status" value="1"/>
</dbReference>
<dbReference type="Gene3D" id="3.90.1200.10">
    <property type="match status" value="1"/>
</dbReference>
<dbReference type="Pfam" id="PF01636">
    <property type="entry name" value="APH"/>
    <property type="match status" value="1"/>
</dbReference>
<sequence>MSTIPHAGDPYLSGLVANFQLSLKHPVYGLDVSRVLASFDIPALESKAARVFVLTFEDGTDVITRLARSAFNDNAEFTEDDLARGFLSEVATLGFVKQHTSIPVPEVYHAEANARNPVDARYIIMERISGHPLGTTWFNMSLQQRQQLVIQLADMETELLNIRFPAIGCLIDASGTVVPLGPSSTYPFAIRSPYNGPFVTSKEFFVAHARSELDLLTKTPEEWTKQRAFWSNINGGFDDISASYAIQWFQLDGFNALAPEEFEPQHFALFHDDFDMKNILVSDSGTIVGIIDWEGSRICPLWNNSRYSAFLRDPRALDDDNEVASLRQLQKEIIERKTGNKYPGSSSMRLGALLYMVDYTHSVRSSRATLDNLFLAWFNVITIGYMKELKPFLPLKHFIEGKTG</sequence>
<dbReference type="Proteomes" id="UP000623467">
    <property type="component" value="Unassembled WGS sequence"/>
</dbReference>
<dbReference type="SUPFAM" id="SSF56112">
    <property type="entry name" value="Protein kinase-like (PK-like)"/>
    <property type="match status" value="1"/>
</dbReference>
<reference evidence="2" key="1">
    <citation type="submission" date="2020-05" db="EMBL/GenBank/DDBJ databases">
        <title>Mycena genomes resolve the evolution of fungal bioluminescence.</title>
        <authorList>
            <person name="Tsai I.J."/>
        </authorList>
    </citation>
    <scope>NUCLEOTIDE SEQUENCE</scope>
    <source>
        <strain evidence="2">160909Yilan</strain>
    </source>
</reference>
<gene>
    <name evidence="2" type="ORF">MSAN_01149800</name>
</gene>
<dbReference type="InterPro" id="IPR002575">
    <property type="entry name" value="Aminoglycoside_PTrfase"/>
</dbReference>
<evidence type="ECO:0000259" key="1">
    <source>
        <dbReference type="Pfam" id="PF01636"/>
    </source>
</evidence>
<evidence type="ECO:0000313" key="2">
    <source>
        <dbReference type="EMBL" id="KAF7361179.1"/>
    </source>
</evidence>